<dbReference type="AlphaFoldDB" id="A0A7K3M5I4"/>
<evidence type="ECO:0000313" key="2">
    <source>
        <dbReference type="EMBL" id="NDL58287.1"/>
    </source>
</evidence>
<dbReference type="InterPro" id="IPR021005">
    <property type="entry name" value="Znf_CGNR"/>
</dbReference>
<protein>
    <submittedName>
        <fullName evidence="2">CGNR zinc finger domain-containing protein</fullName>
    </submittedName>
</protein>
<dbReference type="Pfam" id="PF11706">
    <property type="entry name" value="zf-CGNR"/>
    <property type="match status" value="1"/>
</dbReference>
<proteinExistence type="predicted"/>
<evidence type="ECO:0000259" key="1">
    <source>
        <dbReference type="Pfam" id="PF11706"/>
    </source>
</evidence>
<dbReference type="Gene3D" id="1.10.3300.10">
    <property type="entry name" value="Jann2411-like domain"/>
    <property type="match status" value="1"/>
</dbReference>
<name>A0A7K3M5I4_9ACTN</name>
<feature type="domain" description="Zinc finger CGNR" evidence="1">
    <location>
        <begin position="167"/>
        <end position="209"/>
    </location>
</feature>
<dbReference type="EMBL" id="WLZY01000004">
    <property type="protein sequence ID" value="NDL58287.1"/>
    <property type="molecule type" value="Genomic_DNA"/>
</dbReference>
<evidence type="ECO:0000313" key="3">
    <source>
        <dbReference type="Proteomes" id="UP000460435"/>
    </source>
</evidence>
<dbReference type="PANTHER" id="PTHR35525:SF3">
    <property type="entry name" value="BLL6575 PROTEIN"/>
    <property type="match status" value="1"/>
</dbReference>
<accession>A0A7K3M5I4</accession>
<dbReference type="SUPFAM" id="SSF160904">
    <property type="entry name" value="Jann2411-like"/>
    <property type="match status" value="1"/>
</dbReference>
<sequence>MLTPSLSINSLPVTTLVPEGVTGQVNFDSHTSDVLAAAVKVINLLTPGYARGREYHPAATADDVRQELHWRSAREYEVSDADVDTLRGYAERLRAIFEAVDCGRIDDACEQTNTLLRETQAAPVLTRHDDEPWHLHFHAADAEWARSWAAPMATGLAVVLGNPVFDRLGICTAPMCDRVFVDTSRNGARRFCSTACQNRVKAAAFRARQRT</sequence>
<keyword evidence="3" id="KW-1185">Reference proteome</keyword>
<comment type="caution">
    <text evidence="2">The sequence shown here is derived from an EMBL/GenBank/DDBJ whole genome shotgun (WGS) entry which is preliminary data.</text>
</comment>
<dbReference type="PANTHER" id="PTHR35525">
    <property type="entry name" value="BLL6575 PROTEIN"/>
    <property type="match status" value="1"/>
</dbReference>
<gene>
    <name evidence="2" type="ORF">F7O44_14520</name>
</gene>
<dbReference type="Proteomes" id="UP000460435">
    <property type="component" value="Unassembled WGS sequence"/>
</dbReference>
<organism evidence="2 3">
    <name type="scientific">Phytoactinopolyspora mesophila</name>
    <dbReference type="NCBI Taxonomy" id="2650750"/>
    <lineage>
        <taxon>Bacteria</taxon>
        <taxon>Bacillati</taxon>
        <taxon>Actinomycetota</taxon>
        <taxon>Actinomycetes</taxon>
        <taxon>Jiangellales</taxon>
        <taxon>Jiangellaceae</taxon>
        <taxon>Phytoactinopolyspora</taxon>
    </lineage>
</organism>
<dbReference type="InterPro" id="IPR010852">
    <property type="entry name" value="ABATE"/>
</dbReference>
<reference evidence="2 3" key="1">
    <citation type="submission" date="2019-11" db="EMBL/GenBank/DDBJ databases">
        <authorList>
            <person name="Li X.-J."/>
            <person name="Feng X.-M."/>
        </authorList>
    </citation>
    <scope>NUCLEOTIDE SEQUENCE [LARGE SCALE GENOMIC DNA]</scope>
    <source>
        <strain evidence="2 3">XMNu-373</strain>
    </source>
</reference>
<dbReference type="InterPro" id="IPR023286">
    <property type="entry name" value="ABATE_dom_sf"/>
</dbReference>